<dbReference type="PROSITE" id="PS00018">
    <property type="entry name" value="EF_HAND_1"/>
    <property type="match status" value="2"/>
</dbReference>
<evidence type="ECO:0000313" key="35">
    <source>
        <dbReference type="Proteomes" id="UP000006718"/>
    </source>
</evidence>
<keyword evidence="8" id="KW-0678">Repressor</keyword>
<dbReference type="GO" id="GO:0005509">
    <property type="term" value="F:calcium ion binding"/>
    <property type="evidence" value="ECO:0007669"/>
    <property type="project" value="InterPro"/>
</dbReference>
<dbReference type="Gene3D" id="1.10.238.10">
    <property type="entry name" value="EF-hand"/>
    <property type="match status" value="2"/>
</dbReference>
<feature type="domain" description="EF-hand" evidence="33">
    <location>
        <begin position="432"/>
        <end position="467"/>
    </location>
</feature>
<dbReference type="PROSITE" id="PS50003">
    <property type="entry name" value="PH_DOMAIN"/>
    <property type="match status" value="1"/>
</dbReference>
<dbReference type="STRING" id="9544.ENSMMUP00000065953"/>
<dbReference type="Gene3D" id="2.30.29.30">
    <property type="entry name" value="Pleckstrin-homology domain (PH domain)/Phosphotyrosine-binding domain (PTB)"/>
    <property type="match status" value="1"/>
</dbReference>
<evidence type="ECO:0000256" key="19">
    <source>
        <dbReference type="ARBA" id="ARBA00023158"/>
    </source>
</evidence>
<dbReference type="EC" id="3.1.4.11" evidence="28"/>
<dbReference type="InterPro" id="IPR018247">
    <property type="entry name" value="EF_Hand_1_Ca_BS"/>
</dbReference>
<dbReference type="VEuPathDB" id="HostDB:ENSMMUG00000009626"/>
<comment type="subunit">
    <text evidence="27">Homodimer. Component of the CCR4-NOT complex; distinct complexes seem to exist that differ in the participation of probably mutually exclusive catalytic subunits. Interacts with MYB, ATF2, RARA, RARB, RARG, RXRA, RXRB and RXRG. Identified in a complex with ATF2 bound to target DNA. Interacts with NANOS2. Directly interacts with ZNF335.</text>
</comment>
<keyword evidence="11 28" id="KW-0378">Hydrolase</keyword>
<evidence type="ECO:0000256" key="7">
    <source>
        <dbReference type="ARBA" id="ARBA00022490"/>
    </source>
</evidence>
<dbReference type="FunFam" id="1.10.238.10:FF:000145">
    <property type="entry name" value="Phosphoinositide phospholipase C"/>
    <property type="match status" value="1"/>
</dbReference>
<dbReference type="Gene3D" id="3.20.20.190">
    <property type="entry name" value="Phosphatidylinositol (PI) phosphodiesterase"/>
    <property type="match status" value="1"/>
</dbReference>
<keyword evidence="21" id="KW-0804">Transcription</keyword>
<keyword evidence="10" id="KW-0677">Repeat</keyword>
<evidence type="ECO:0000256" key="10">
    <source>
        <dbReference type="ARBA" id="ARBA00022737"/>
    </source>
</evidence>
<evidence type="ECO:0000259" key="30">
    <source>
        <dbReference type="PROSITE" id="PS50003"/>
    </source>
</evidence>
<evidence type="ECO:0000256" key="18">
    <source>
        <dbReference type="ARBA" id="ARBA00023136"/>
    </source>
</evidence>
<feature type="domain" description="PI-PLC Y-box" evidence="32">
    <location>
        <begin position="796"/>
        <end position="912"/>
    </location>
</feature>
<evidence type="ECO:0000256" key="14">
    <source>
        <dbReference type="ARBA" id="ARBA00022845"/>
    </source>
</evidence>
<evidence type="ECO:0000256" key="17">
    <source>
        <dbReference type="ARBA" id="ARBA00023098"/>
    </source>
</evidence>
<evidence type="ECO:0000256" key="11">
    <source>
        <dbReference type="ARBA" id="ARBA00022801"/>
    </source>
</evidence>
<dbReference type="InterPro" id="IPR001192">
    <property type="entry name" value="PI-PLC_fam"/>
</dbReference>
<sequence length="1065" mass="121816">MHSLATAAPVPTALAQVDREKIYQWINELSSPETRENALLELSKKRESVPDLAPMLWHSFGTIAALLQEIVNIYPSINPPTLTAHQSNRVCNALALLQCVASHPETRSAFLAAHIPLFLYPFLHTVSKTRPFEYLRLTSLGVIGALVKTDEQEVINFLLTTEIIPLCLRIMESGSELSKTVATFILQKILLDDTGLAYICQTYERFSHVAMILGKMVLQLSKEPSARLLKHVVRCYLRLSDNPRAREALRQCLPDQLKDTTFAQVLKDDTTTKRWLAQLVKNLQEGQVIWCQPVEQWVMASLLQDRLTTDQDLLLMQEGMPMRKVRSKSWKKLRYFRLQNDGMTVWHARQARGSAKPSFSISDVETIRNGHDSELLRSLTEELPLEQGFTVVFHGRRSNLDLVANSVEEAQIWMRGLHLLVDLVTSMDHQERLDQWLSDWFQRGDKNQDGKMSFQEVQRLLHLMNVEMDQEYAFSLFQAADTSQSGTLEGEEFVEFYKALTKRAEVQELFESFSADGQKLTLLEFLDFLREEQKERDCTSELALELIDRYEPSDSGKLRHVLSMDGFLSYLCSKDGDIFNPACLPIYQDMTQPLNHYFICSSHNTYLVGDQLCGQSSVEGYIRALKRGCRCVEVDVWDGPSGEPVVYHGHTLTSRILFKDVVATVAQYAFQTSDYPVILSLETHCSWEQQQTMARHLTEILGEQLLSTTLDGVLPTQLPSPEELRRKILVKGKKLTLEEDLEYEEEEVEPGLEGEHESELALESQFETESEPEPQEQNLQIKDKKKKSKTILCPALSSLVIYLKSVSFRSFTHSKKHYHFYEISSFSETKAKRLIKEAGNEFVQHNTWQLSRVYPSGLRTDSSNYNPQELWNAGCQMVAMNMQTAGLEMDICDGHFRQNGGCGYVLKPDFLRDNQSSFHPERPISPFKAQTLLIQVISGQQLPKLNKTKEGSIVDPLVKVQIFGVRLDTARQETNYVENNGFNPYWGQTLCFRVLVPELAMLRFVVMDYDWKSRNDFIGQYTLPWSCMQQGYRHIHLLSKDGISLCPASIFVYICIREGLEGDES</sequence>
<dbReference type="GO" id="GO:0000932">
    <property type="term" value="C:P-body"/>
    <property type="evidence" value="ECO:0007669"/>
    <property type="project" value="UniProtKB-SubCell"/>
</dbReference>
<keyword evidence="14" id="KW-0810">Translation regulation</keyword>
<reference evidence="34" key="2">
    <citation type="submission" date="2019-01" db="EMBL/GenBank/DDBJ databases">
        <authorList>
            <person name="Graves T."/>
            <person name="Eichler E.E."/>
            <person name="Wilson R.K."/>
        </authorList>
    </citation>
    <scope>NUCLEOTIDE SEQUENCE [LARGE SCALE GENOMIC DNA]</scope>
    <source>
        <strain evidence="34">17573</strain>
    </source>
</reference>
<dbReference type="InterPro" id="IPR035892">
    <property type="entry name" value="C2_domain_sf"/>
</dbReference>
<dbReference type="Pfam" id="PF00387">
    <property type="entry name" value="PI-PLC-Y"/>
    <property type="match status" value="1"/>
</dbReference>
<dbReference type="InterPro" id="IPR007216">
    <property type="entry name" value="CNOT9"/>
</dbReference>
<dbReference type="InParanoid" id="A0A5F7ZMU9"/>
<evidence type="ECO:0000256" key="3">
    <source>
        <dbReference type="ARBA" id="ARBA00004170"/>
    </source>
</evidence>
<evidence type="ECO:0000256" key="26">
    <source>
        <dbReference type="ARBA" id="ARBA00025532"/>
    </source>
</evidence>
<dbReference type="SMART" id="SM00054">
    <property type="entry name" value="EFh"/>
    <property type="match status" value="3"/>
</dbReference>
<dbReference type="AlphaFoldDB" id="A0A5F7ZMU9"/>
<comment type="catalytic activity">
    <reaction evidence="24">
        <text>a 1,2-diacyl-sn-glycero-3-phospho-(1D-myo-inositol-4,5-bisphosphate) + H2O = 1D-myo-inositol 1,4,5-trisphosphate + a 1,2-diacyl-sn-glycerol + H(+)</text>
        <dbReference type="Rhea" id="RHEA:33179"/>
        <dbReference type="ChEBI" id="CHEBI:15377"/>
        <dbReference type="ChEBI" id="CHEBI:15378"/>
        <dbReference type="ChEBI" id="CHEBI:17815"/>
        <dbReference type="ChEBI" id="CHEBI:58456"/>
        <dbReference type="ChEBI" id="CHEBI:203600"/>
        <dbReference type="EC" id="3.1.4.11"/>
    </reaction>
    <physiologicalReaction direction="left-to-right" evidence="24">
        <dbReference type="Rhea" id="RHEA:33180"/>
    </physiologicalReaction>
</comment>
<dbReference type="GO" id="GO:0006417">
    <property type="term" value="P:regulation of translation"/>
    <property type="evidence" value="ECO:0007669"/>
    <property type="project" value="UniProtKB-KW"/>
</dbReference>
<keyword evidence="9" id="KW-0479">Metal-binding</keyword>
<organism evidence="34 35">
    <name type="scientific">Macaca mulatta</name>
    <name type="common">Rhesus macaque</name>
    <dbReference type="NCBI Taxonomy" id="9544"/>
    <lineage>
        <taxon>Eukaryota</taxon>
        <taxon>Metazoa</taxon>
        <taxon>Chordata</taxon>
        <taxon>Craniata</taxon>
        <taxon>Vertebrata</taxon>
        <taxon>Euteleostomi</taxon>
        <taxon>Mammalia</taxon>
        <taxon>Eutheria</taxon>
        <taxon>Euarchontoglires</taxon>
        <taxon>Primates</taxon>
        <taxon>Haplorrhini</taxon>
        <taxon>Catarrhini</taxon>
        <taxon>Cercopithecidae</taxon>
        <taxon>Cercopithecinae</taxon>
        <taxon>Macaca</taxon>
    </lineage>
</organism>
<evidence type="ECO:0000256" key="20">
    <source>
        <dbReference type="ARBA" id="ARBA00023159"/>
    </source>
</evidence>
<dbReference type="FunFam" id="1.25.10.10:FF:000037">
    <property type="entry name" value="CCR4-NOT transcription complex subunit 9"/>
    <property type="match status" value="1"/>
</dbReference>
<reference evidence="34" key="4">
    <citation type="submission" date="2025-09" db="UniProtKB">
        <authorList>
            <consortium name="Ensembl"/>
        </authorList>
    </citation>
    <scope>IDENTIFICATION</scope>
    <source>
        <strain evidence="34">17573</strain>
    </source>
</reference>
<feature type="region of interest" description="Disordered" evidence="29">
    <location>
        <begin position="742"/>
        <end position="783"/>
    </location>
</feature>
<dbReference type="GO" id="GO:0035556">
    <property type="term" value="P:intracellular signal transduction"/>
    <property type="evidence" value="ECO:0007669"/>
    <property type="project" value="InterPro"/>
</dbReference>
<dbReference type="InterPro" id="IPR011992">
    <property type="entry name" value="EF-hand-dom_pair"/>
</dbReference>
<dbReference type="SUPFAM" id="SSF50729">
    <property type="entry name" value="PH domain-like"/>
    <property type="match status" value="1"/>
</dbReference>
<evidence type="ECO:0000256" key="8">
    <source>
        <dbReference type="ARBA" id="ARBA00022491"/>
    </source>
</evidence>
<keyword evidence="7" id="KW-0963">Cytoplasm</keyword>
<keyword evidence="15 28" id="KW-0442">Lipid degradation</keyword>
<feature type="domain" description="EF-hand" evidence="33">
    <location>
        <begin position="468"/>
        <end position="503"/>
    </location>
</feature>
<evidence type="ECO:0000256" key="29">
    <source>
        <dbReference type="SAM" id="MobiDB-lite"/>
    </source>
</evidence>
<dbReference type="GeneTree" id="ENSGT00940000156180"/>
<evidence type="ECO:0000259" key="32">
    <source>
        <dbReference type="PROSITE" id="PS50008"/>
    </source>
</evidence>
<dbReference type="PANTHER" id="PTHR10336:SF31">
    <property type="entry name" value="1-PHOSPHATIDYLINOSITOL 4,5-BISPHOSPHATE PHOSPHODIESTERASE DELTA-4"/>
    <property type="match status" value="1"/>
</dbReference>
<dbReference type="CDD" id="cd13363">
    <property type="entry name" value="PH_PLC_delta"/>
    <property type="match status" value="1"/>
</dbReference>
<keyword evidence="22" id="KW-0807">Transducer</keyword>
<dbReference type="CDD" id="cd00275">
    <property type="entry name" value="C2_PLC_like"/>
    <property type="match status" value="1"/>
</dbReference>
<keyword evidence="19" id="KW-0943">RNA-mediated gene silencing</keyword>
<dbReference type="SUPFAM" id="SSF49562">
    <property type="entry name" value="C2 domain (Calcium/lipid-binding domain, CaLB)"/>
    <property type="match status" value="1"/>
</dbReference>
<keyword evidence="20" id="KW-0010">Activator</keyword>
<dbReference type="SUPFAM" id="SSF48371">
    <property type="entry name" value="ARM repeat"/>
    <property type="match status" value="1"/>
</dbReference>
<dbReference type="InterPro" id="IPR016024">
    <property type="entry name" value="ARM-type_fold"/>
</dbReference>
<dbReference type="Bgee" id="ENSMMUG00000009626">
    <property type="expression patterns" value="Expressed in hindlimb stylopod muscle and 21 other cell types or tissues"/>
</dbReference>
<dbReference type="Ensembl" id="ENSMMUT00000101007.1">
    <property type="protein sequence ID" value="ENSMMUP00000065953.1"/>
    <property type="gene ID" value="ENSMMUG00000009626.4"/>
</dbReference>
<dbReference type="SMART" id="SM00148">
    <property type="entry name" value="PLCXc"/>
    <property type="match status" value="1"/>
</dbReference>
<evidence type="ECO:0000256" key="4">
    <source>
        <dbReference type="ARBA" id="ARBA00004201"/>
    </source>
</evidence>
<dbReference type="GO" id="GO:0030014">
    <property type="term" value="C:CCR4-NOT complex"/>
    <property type="evidence" value="ECO:0007669"/>
    <property type="project" value="InterPro"/>
</dbReference>
<dbReference type="SMART" id="SM00233">
    <property type="entry name" value="PH"/>
    <property type="match status" value="1"/>
</dbReference>
<dbReference type="PROSITE" id="PS50004">
    <property type="entry name" value="C2"/>
    <property type="match status" value="1"/>
</dbReference>
<evidence type="ECO:0000259" key="33">
    <source>
        <dbReference type="PROSITE" id="PS50222"/>
    </source>
</evidence>
<dbReference type="PROSITE" id="PS50007">
    <property type="entry name" value="PIPLC_X_DOMAIN"/>
    <property type="match status" value="1"/>
</dbReference>
<comment type="similarity">
    <text evidence="6">Belongs to the CNOT9 family.</text>
</comment>
<dbReference type="InterPro" id="IPR000909">
    <property type="entry name" value="PLipase_C_PInositol-sp_X_dom"/>
</dbReference>
<dbReference type="GO" id="GO:0006402">
    <property type="term" value="P:mRNA catabolic process"/>
    <property type="evidence" value="ECO:0007669"/>
    <property type="project" value="InterPro"/>
</dbReference>
<evidence type="ECO:0000256" key="6">
    <source>
        <dbReference type="ARBA" id="ARBA00006385"/>
    </source>
</evidence>
<dbReference type="FunFam" id="1.10.238.10:FF:000005">
    <property type="entry name" value="Phosphoinositide phospholipase C"/>
    <property type="match status" value="1"/>
</dbReference>
<dbReference type="InterPro" id="IPR002048">
    <property type="entry name" value="EF_hand_dom"/>
</dbReference>
<dbReference type="InterPro" id="IPR001849">
    <property type="entry name" value="PH_domain"/>
</dbReference>
<dbReference type="InterPro" id="IPR017946">
    <property type="entry name" value="PLC-like_Pdiesterase_TIM-brl"/>
</dbReference>
<keyword evidence="35" id="KW-1185">Reference proteome</keyword>
<evidence type="ECO:0000256" key="12">
    <source>
        <dbReference type="ARBA" id="ARBA00022824"/>
    </source>
</evidence>
<dbReference type="PRINTS" id="PR00390">
    <property type="entry name" value="PHPHLIPASEC"/>
</dbReference>
<evidence type="ECO:0000256" key="5">
    <source>
        <dbReference type="ARBA" id="ARBA00004240"/>
    </source>
</evidence>
<evidence type="ECO:0000256" key="9">
    <source>
        <dbReference type="ARBA" id="ARBA00022723"/>
    </source>
</evidence>
<dbReference type="InterPro" id="IPR011993">
    <property type="entry name" value="PH-like_dom_sf"/>
</dbReference>
<evidence type="ECO:0000256" key="27">
    <source>
        <dbReference type="ARBA" id="ARBA00046849"/>
    </source>
</evidence>
<evidence type="ECO:0000256" key="1">
    <source>
        <dbReference type="ARBA" id="ARBA00001913"/>
    </source>
</evidence>
<gene>
    <name evidence="36" type="primary">PLCD4</name>
    <name evidence="34" type="synonym">CNOT9</name>
</gene>
<dbReference type="FunFam" id="2.60.40.150:FF:000058">
    <property type="entry name" value="Phosphoinositide phospholipase C"/>
    <property type="match status" value="1"/>
</dbReference>
<evidence type="ECO:0000259" key="31">
    <source>
        <dbReference type="PROSITE" id="PS50004"/>
    </source>
</evidence>
<dbReference type="PaxDb" id="9544-ENSMMUP00000012592"/>
<dbReference type="GO" id="GO:0031047">
    <property type="term" value="P:regulatory ncRNA-mediated gene silencing"/>
    <property type="evidence" value="ECO:0007669"/>
    <property type="project" value="UniProtKB-KW"/>
</dbReference>
<dbReference type="GO" id="GO:0120548">
    <property type="term" value="F:phosphatidylinositol phospholipase C activity"/>
    <property type="evidence" value="ECO:0007669"/>
    <property type="project" value="RHEA"/>
</dbReference>
<name>A0A5F7ZMU9_MACMU</name>
<keyword evidence="18" id="KW-0472">Membrane</keyword>
<dbReference type="Proteomes" id="UP000006718">
    <property type="component" value="Chromosome 12"/>
</dbReference>
<evidence type="ECO:0000256" key="16">
    <source>
        <dbReference type="ARBA" id="ARBA00023015"/>
    </source>
</evidence>
<dbReference type="Pfam" id="PF00168">
    <property type="entry name" value="C2"/>
    <property type="match status" value="1"/>
</dbReference>
<dbReference type="GO" id="GO:0005634">
    <property type="term" value="C:nucleus"/>
    <property type="evidence" value="ECO:0007669"/>
    <property type="project" value="UniProtKB-SubCell"/>
</dbReference>
<evidence type="ECO:0000256" key="24">
    <source>
        <dbReference type="ARBA" id="ARBA00023674"/>
    </source>
</evidence>
<dbReference type="Pfam" id="PF00388">
    <property type="entry name" value="PI-PLC-X"/>
    <property type="match status" value="1"/>
</dbReference>
<evidence type="ECO:0000256" key="2">
    <source>
        <dbReference type="ARBA" id="ARBA00004123"/>
    </source>
</evidence>
<keyword evidence="23" id="KW-0539">Nucleus</keyword>
<dbReference type="SUPFAM" id="SSF47473">
    <property type="entry name" value="EF-hand"/>
    <property type="match status" value="1"/>
</dbReference>
<dbReference type="OMA" id="FSCVRVY"/>
<dbReference type="Pfam" id="PF04078">
    <property type="entry name" value="Rcd1"/>
    <property type="match status" value="1"/>
</dbReference>
<keyword evidence="13" id="KW-0106">Calcium</keyword>
<dbReference type="InterPro" id="IPR015359">
    <property type="entry name" value="PLC_EF-hand-like"/>
</dbReference>
<reference evidence="34" key="3">
    <citation type="submission" date="2025-08" db="UniProtKB">
        <authorList>
            <consortium name="Ensembl"/>
        </authorList>
    </citation>
    <scope>IDENTIFICATION</scope>
    <source>
        <strain evidence="34">17573</strain>
    </source>
</reference>
<evidence type="ECO:0000256" key="15">
    <source>
        <dbReference type="ARBA" id="ARBA00022963"/>
    </source>
</evidence>
<comment type="catalytic activity">
    <reaction evidence="25">
        <text>a 1,2-diacyl-sn-glycero-3-phospho-(1D-myo-inositol) + H2O = 1D-myo-inositol 1-phosphate + a 1,2-diacyl-sn-glycerol + H(+)</text>
        <dbReference type="Rhea" id="RHEA:43484"/>
        <dbReference type="ChEBI" id="CHEBI:15377"/>
        <dbReference type="ChEBI" id="CHEBI:15378"/>
        <dbReference type="ChEBI" id="CHEBI:17815"/>
        <dbReference type="ChEBI" id="CHEBI:57880"/>
        <dbReference type="ChEBI" id="CHEBI:58433"/>
    </reaction>
    <physiologicalReaction direction="left-to-right" evidence="25">
        <dbReference type="Rhea" id="RHEA:43485"/>
    </physiologicalReaction>
</comment>
<feature type="domain" description="PH" evidence="30">
    <location>
        <begin position="314"/>
        <end position="422"/>
    </location>
</feature>
<dbReference type="GO" id="GO:0007340">
    <property type="term" value="P:acrosome reaction"/>
    <property type="evidence" value="ECO:0007669"/>
    <property type="project" value="Ensembl"/>
</dbReference>
<dbReference type="InterPro" id="IPR011989">
    <property type="entry name" value="ARM-like"/>
</dbReference>
<dbReference type="SMR" id="A0A5F7ZMU9"/>
<dbReference type="SUPFAM" id="SSF51695">
    <property type="entry name" value="PLC-like phosphodiesterases"/>
    <property type="match status" value="1"/>
</dbReference>
<dbReference type="PROSITE" id="PS50008">
    <property type="entry name" value="PIPLC_Y_DOMAIN"/>
    <property type="match status" value="1"/>
</dbReference>
<dbReference type="InterPro" id="IPR001711">
    <property type="entry name" value="PLipase_C_Pinositol-sp_Y"/>
</dbReference>
<dbReference type="GO" id="GO:0005886">
    <property type="term" value="C:plasma membrane"/>
    <property type="evidence" value="ECO:0000318"/>
    <property type="project" value="GO_Central"/>
</dbReference>
<dbReference type="ExpressionAtlas" id="A0A5F7ZMU9">
    <property type="expression patterns" value="baseline"/>
</dbReference>
<dbReference type="GO" id="GO:0005829">
    <property type="term" value="C:cytosol"/>
    <property type="evidence" value="ECO:0007669"/>
    <property type="project" value="Ensembl"/>
</dbReference>
<proteinExistence type="inferred from homology"/>
<dbReference type="PROSITE" id="PS50222">
    <property type="entry name" value="EF_HAND_2"/>
    <property type="match status" value="2"/>
</dbReference>
<comment type="cofactor">
    <cofactor evidence="1">
        <name>Ca(2+)</name>
        <dbReference type="ChEBI" id="CHEBI:29108"/>
    </cofactor>
</comment>
<evidence type="ECO:0000256" key="21">
    <source>
        <dbReference type="ARBA" id="ARBA00023163"/>
    </source>
</evidence>
<keyword evidence="16" id="KW-0805">Transcription regulation</keyword>
<evidence type="ECO:0000256" key="22">
    <source>
        <dbReference type="ARBA" id="ARBA00023224"/>
    </source>
</evidence>
<accession>A0A5F7ZMU9</accession>
<protein>
    <recommendedName>
        <fullName evidence="28">Phosphoinositide phospholipase C</fullName>
        <ecNumber evidence="28">3.1.4.11</ecNumber>
    </recommendedName>
</protein>
<evidence type="ECO:0000256" key="23">
    <source>
        <dbReference type="ARBA" id="ARBA00023242"/>
    </source>
</evidence>
<dbReference type="Gene3D" id="2.60.40.150">
    <property type="entry name" value="C2 domain"/>
    <property type="match status" value="1"/>
</dbReference>
<dbReference type="FunCoup" id="A0A5F7ZMU9">
    <property type="interactions" value="787"/>
</dbReference>
<dbReference type="Pfam" id="PF00169">
    <property type="entry name" value="PH"/>
    <property type="match status" value="1"/>
</dbReference>
<feature type="compositionally biased region" description="Acidic residues" evidence="29">
    <location>
        <begin position="742"/>
        <end position="752"/>
    </location>
</feature>
<evidence type="ECO:0000256" key="25">
    <source>
        <dbReference type="ARBA" id="ARBA00023726"/>
    </source>
</evidence>
<evidence type="ECO:0000256" key="28">
    <source>
        <dbReference type="RuleBase" id="RU361133"/>
    </source>
</evidence>
<dbReference type="FunFam" id="2.30.29.30:FF:000088">
    <property type="entry name" value="Phosphoinositide phospholipase C"/>
    <property type="match status" value="1"/>
</dbReference>
<dbReference type="GO" id="GO:0016042">
    <property type="term" value="P:lipid catabolic process"/>
    <property type="evidence" value="ECO:0007669"/>
    <property type="project" value="UniProtKB-KW"/>
</dbReference>
<dbReference type="Pfam" id="PF13202">
    <property type="entry name" value="EF-hand_5"/>
    <property type="match status" value="1"/>
</dbReference>
<evidence type="ECO:0000313" key="34">
    <source>
        <dbReference type="Ensembl" id="ENSMMUP00000065953.1"/>
    </source>
</evidence>
<keyword evidence="17 28" id="KW-0443">Lipid metabolism</keyword>
<dbReference type="Gene3D" id="1.25.10.10">
    <property type="entry name" value="Leucine-rich Repeat Variant"/>
    <property type="match status" value="1"/>
</dbReference>
<dbReference type="GO" id="GO:0005783">
    <property type="term" value="C:endoplasmic reticulum"/>
    <property type="evidence" value="ECO:0007669"/>
    <property type="project" value="UniProtKB-SubCell"/>
</dbReference>
<comment type="function">
    <text evidence="26">Hydrolyzes the phosphatidylinositol 4,5-bisphosphate (PIP2) to generate 2 second messenger molecules diacylglycerol (DAG) and inositol 1,4,5-trisphosphate (IP3). DAG mediates the activation of protein kinase C (PKC), while IP3 releases Ca(2+) from intracellular stores. Required for acrosome reaction in sperm during fertilization, probably by acting as an important enzyme for intracellular Ca(2+) mobilization in the zona pellucida-induced acrosome reaction. May play a role in cell growth. Modulates the liver regeneration in cooperation with nuclear PKC. Overexpression up-regulates the Erk signaling pathway and proliferation.</text>
</comment>
<dbReference type="VGNC" id="VGNC:76167">
    <property type="gene designation" value="PLCD4"/>
</dbReference>
<dbReference type="SMART" id="SM00239">
    <property type="entry name" value="C2"/>
    <property type="match status" value="1"/>
</dbReference>
<evidence type="ECO:0000313" key="36">
    <source>
        <dbReference type="VGNC" id="VGNC:76167"/>
    </source>
</evidence>
<keyword evidence="12" id="KW-0256">Endoplasmic reticulum</keyword>
<dbReference type="PANTHER" id="PTHR10336">
    <property type="entry name" value="PHOSPHOINOSITIDE-SPECIFIC PHOSPHOLIPASE C FAMILY PROTEIN"/>
    <property type="match status" value="1"/>
</dbReference>
<dbReference type="InterPro" id="IPR000008">
    <property type="entry name" value="C2_dom"/>
</dbReference>
<dbReference type="CDD" id="cd16219">
    <property type="entry name" value="EFh_PI-PLCdelta4"/>
    <property type="match status" value="1"/>
</dbReference>
<dbReference type="SMART" id="SM00149">
    <property type="entry name" value="PLCYc"/>
    <property type="match status" value="1"/>
</dbReference>
<dbReference type="Pfam" id="PF09279">
    <property type="entry name" value="EF-hand_like"/>
    <property type="match status" value="1"/>
</dbReference>
<reference evidence="35" key="1">
    <citation type="journal article" date="2007" name="Science">
        <title>Evolutionary and biomedical insights from the rhesus macaque genome.</title>
        <authorList>
            <person name="Gibbs R.A."/>
            <person name="Rogers J."/>
            <person name="Katze M.G."/>
            <person name="Bumgarner R."/>
            <person name="Weinstock G.M."/>
            <person name="Mardis E.R."/>
            <person name="Remington K.A."/>
            <person name="Strausberg R.L."/>
            <person name="Venter J.C."/>
            <person name="Wilson R.K."/>
            <person name="Batzer M.A."/>
            <person name="Bustamante C.D."/>
            <person name="Eichler E.E."/>
            <person name="Hahn M.W."/>
            <person name="Hardison R.C."/>
            <person name="Makova K.D."/>
            <person name="Miller W."/>
            <person name="Milosavljevic A."/>
            <person name="Palermo R.E."/>
            <person name="Siepel A."/>
            <person name="Sikela J.M."/>
            <person name="Attaway T."/>
            <person name="Bell S."/>
            <person name="Bernard K.E."/>
            <person name="Buhay C.J."/>
            <person name="Chandrabose M.N."/>
            <person name="Dao M."/>
            <person name="Davis C."/>
            <person name="Delehaunty K.D."/>
            <person name="Ding Y."/>
            <person name="Dinh H.H."/>
            <person name="Dugan-Rocha S."/>
            <person name="Fulton L.A."/>
            <person name="Gabisi R.A."/>
            <person name="Garner T.T."/>
            <person name="Godfrey J."/>
            <person name="Hawes A.C."/>
            <person name="Hernandez J."/>
            <person name="Hines S."/>
            <person name="Holder M."/>
            <person name="Hume J."/>
            <person name="Jhangiani S.N."/>
            <person name="Joshi V."/>
            <person name="Khan Z.M."/>
            <person name="Kirkness E.F."/>
            <person name="Cree A."/>
            <person name="Fowler R.G."/>
            <person name="Lee S."/>
            <person name="Lewis L.R."/>
            <person name="Li Z."/>
            <person name="Liu Y.-S."/>
            <person name="Moore S.M."/>
            <person name="Muzny D."/>
            <person name="Nazareth L.V."/>
            <person name="Ngo D.N."/>
            <person name="Okwuonu G.O."/>
            <person name="Pai G."/>
            <person name="Parker D."/>
            <person name="Paul H.A."/>
            <person name="Pfannkoch C."/>
            <person name="Pohl C.S."/>
            <person name="Rogers Y.-H.C."/>
            <person name="Ruiz S.J."/>
            <person name="Sabo A."/>
            <person name="Santibanez J."/>
            <person name="Schneider B.W."/>
            <person name="Smith S.M."/>
            <person name="Sodergren E."/>
            <person name="Svatek A.F."/>
            <person name="Utterback T.R."/>
            <person name="Vattathil S."/>
            <person name="Warren W."/>
            <person name="White C.S."/>
            <person name="Chinwalla A.T."/>
            <person name="Feng Y."/>
            <person name="Halpern A.L."/>
            <person name="Hillier L.W."/>
            <person name="Huang X."/>
            <person name="Minx P."/>
            <person name="Nelson J.O."/>
            <person name="Pepin K.H."/>
            <person name="Qin X."/>
            <person name="Sutton G.G."/>
            <person name="Venter E."/>
            <person name="Walenz B.P."/>
            <person name="Wallis J.W."/>
            <person name="Worley K.C."/>
            <person name="Yang S.-P."/>
            <person name="Jones S.M."/>
            <person name="Marra M.A."/>
            <person name="Rocchi M."/>
            <person name="Schein J.E."/>
            <person name="Baertsch R."/>
            <person name="Clarke L."/>
            <person name="Csuros M."/>
            <person name="Glasscock J."/>
            <person name="Harris R.A."/>
            <person name="Havlak P."/>
            <person name="Jackson A.R."/>
            <person name="Jiang H."/>
            <person name="Liu Y."/>
            <person name="Messina D.N."/>
            <person name="Shen Y."/>
            <person name="Song H.X.-Z."/>
            <person name="Wylie T."/>
            <person name="Zhang L."/>
            <person name="Birney E."/>
            <person name="Han K."/>
            <person name="Konkel M.K."/>
            <person name="Lee J."/>
            <person name="Smit A.F.A."/>
            <person name="Ullmer B."/>
            <person name="Wang H."/>
            <person name="Xing J."/>
            <person name="Burhans R."/>
            <person name="Cheng Z."/>
            <person name="Karro J.E."/>
            <person name="Ma J."/>
            <person name="Raney B."/>
            <person name="She X."/>
            <person name="Cox M.J."/>
            <person name="Demuth J.P."/>
            <person name="Dumas L.J."/>
            <person name="Han S.-G."/>
            <person name="Hopkins J."/>
            <person name="Karimpour-Fard A."/>
            <person name="Kim Y.H."/>
            <person name="Pollack J.R."/>
            <person name="Vinar T."/>
            <person name="Addo-Quaye C."/>
            <person name="Degenhardt J."/>
            <person name="Denby A."/>
            <person name="Hubisz M.J."/>
            <person name="Indap A."/>
            <person name="Kosiol C."/>
            <person name="Lahn B.T."/>
            <person name="Lawson H.A."/>
            <person name="Marklein A."/>
            <person name="Nielsen R."/>
            <person name="Vallender E.J."/>
            <person name="Clark A.G."/>
            <person name="Ferguson B."/>
            <person name="Hernandez R.D."/>
            <person name="Hirani K."/>
            <person name="Kehrer-Sawatzki H."/>
            <person name="Kolb J."/>
            <person name="Patil S."/>
            <person name="Pu L.-L."/>
            <person name="Ren Y."/>
            <person name="Smith D.G."/>
            <person name="Wheeler D.A."/>
            <person name="Schenck I."/>
            <person name="Ball E.V."/>
            <person name="Chen R."/>
            <person name="Cooper D.N."/>
            <person name="Giardine B."/>
            <person name="Hsu F."/>
            <person name="Kent W.J."/>
            <person name="Lesk A."/>
            <person name="Nelson D.L."/>
            <person name="O'brien W.E."/>
            <person name="Pruefer K."/>
            <person name="Stenson P.D."/>
            <person name="Wallace J.C."/>
            <person name="Ke H."/>
            <person name="Liu X.-M."/>
            <person name="Wang P."/>
            <person name="Xiang A.P."/>
            <person name="Yang F."/>
            <person name="Barber G.P."/>
            <person name="Haussler D."/>
            <person name="Karolchik D."/>
            <person name="Kern A.D."/>
            <person name="Kuhn R.M."/>
            <person name="Smith K.E."/>
            <person name="Zwieg A.S."/>
        </authorList>
    </citation>
    <scope>NUCLEOTIDE SEQUENCE [LARGE SCALE GENOMIC DNA]</scope>
    <source>
        <strain evidence="35">17573</strain>
    </source>
</reference>
<comment type="subcellular location">
    <subcellularLocation>
        <location evidence="4">Cytoplasm</location>
        <location evidence="4">P-body</location>
    </subcellularLocation>
    <subcellularLocation>
        <location evidence="5">Endoplasmic reticulum</location>
    </subcellularLocation>
    <subcellularLocation>
        <location evidence="3">Membrane</location>
        <topology evidence="3">Peripheral membrane protein</topology>
    </subcellularLocation>
    <subcellularLocation>
        <location evidence="2">Nucleus</location>
    </subcellularLocation>
</comment>
<evidence type="ECO:0000256" key="13">
    <source>
        <dbReference type="ARBA" id="ARBA00022837"/>
    </source>
</evidence>
<feature type="domain" description="C2" evidence="31">
    <location>
        <begin position="912"/>
        <end position="1039"/>
    </location>
</feature>
<dbReference type="GO" id="GO:0004435">
    <property type="term" value="F:phosphatidylinositol-4,5-bisphosphate phospholipase C activity"/>
    <property type="evidence" value="ECO:0000318"/>
    <property type="project" value="GO_Central"/>
</dbReference>